<comment type="caution">
    <text evidence="2">The sequence shown here is derived from an EMBL/GenBank/DDBJ whole genome shotgun (WGS) entry which is preliminary data.</text>
</comment>
<reference evidence="2 3" key="1">
    <citation type="submission" date="2018-03" db="EMBL/GenBank/DDBJ databases">
        <title>Streptomyces dioscori sp. nov., a novel endophytic actinobacterium isolated from bulbil of Dioscorea bulbifera L.</title>
        <authorList>
            <person name="Zhikuan W."/>
        </authorList>
    </citation>
    <scope>NUCLEOTIDE SEQUENCE [LARGE SCALE GENOMIC DNA]</scope>
    <source>
        <strain evidence="2 3">A217</strain>
    </source>
</reference>
<protein>
    <submittedName>
        <fullName evidence="2">Uncharacterized protein</fullName>
    </submittedName>
</protein>
<feature type="compositionally biased region" description="Low complexity" evidence="1">
    <location>
        <begin position="62"/>
        <end position="73"/>
    </location>
</feature>
<sequence>MSGNQTSRSSADRAAGTRTYIVRSRWPAAPNTRTTPRSATAYNGSSTRSCSRAAPTNHRVTPSQSSPSSRTPA</sequence>
<feature type="region of interest" description="Disordered" evidence="1">
    <location>
        <begin position="1"/>
        <end position="73"/>
    </location>
</feature>
<keyword evidence="3" id="KW-1185">Reference proteome</keyword>
<evidence type="ECO:0000256" key="1">
    <source>
        <dbReference type="SAM" id="MobiDB-lite"/>
    </source>
</evidence>
<evidence type="ECO:0000313" key="2">
    <source>
        <dbReference type="EMBL" id="PSM45423.1"/>
    </source>
</evidence>
<gene>
    <name evidence="2" type="ORF">C6Y14_03535</name>
</gene>
<name>A0A2P8QGP1_9ACTN</name>
<accession>A0A2P8QGP1</accession>
<dbReference type="Proteomes" id="UP000240429">
    <property type="component" value="Unassembled WGS sequence"/>
</dbReference>
<dbReference type="EMBL" id="PYBJ01000001">
    <property type="protein sequence ID" value="PSM45423.1"/>
    <property type="molecule type" value="Genomic_DNA"/>
</dbReference>
<organism evidence="2 3">
    <name type="scientific">Streptomyces dioscori</name>
    <dbReference type="NCBI Taxonomy" id="2109333"/>
    <lineage>
        <taxon>Bacteria</taxon>
        <taxon>Bacillati</taxon>
        <taxon>Actinomycetota</taxon>
        <taxon>Actinomycetes</taxon>
        <taxon>Kitasatosporales</taxon>
        <taxon>Streptomycetaceae</taxon>
        <taxon>Streptomyces</taxon>
        <taxon>Streptomyces aurantiacus group</taxon>
    </lineage>
</organism>
<dbReference type="AlphaFoldDB" id="A0A2P8QGP1"/>
<feature type="compositionally biased region" description="Polar residues" evidence="1">
    <location>
        <begin position="31"/>
        <end position="50"/>
    </location>
</feature>
<proteinExistence type="predicted"/>
<evidence type="ECO:0000313" key="3">
    <source>
        <dbReference type="Proteomes" id="UP000240429"/>
    </source>
</evidence>